<evidence type="ECO:0000313" key="8">
    <source>
        <dbReference type="EMBL" id="NSL55181.1"/>
    </source>
</evidence>
<dbReference type="Proteomes" id="UP000778523">
    <property type="component" value="Unassembled WGS sequence"/>
</dbReference>
<protein>
    <recommendedName>
        <fullName evidence="5">Flagellar hook-associated protein 2</fullName>
        <shortName evidence="5">HAP2</shortName>
    </recommendedName>
    <alternativeName>
        <fullName evidence="5">Flagellar cap protein</fullName>
    </alternativeName>
</protein>
<dbReference type="InterPro" id="IPR003481">
    <property type="entry name" value="FliD_N"/>
</dbReference>
<comment type="similarity">
    <text evidence="1 5">Belongs to the FliD family.</text>
</comment>
<proteinExistence type="inferred from homology"/>
<accession>A0ABX2ILI7</accession>
<name>A0ABX2ILI7_9RHOO</name>
<reference evidence="8 9" key="1">
    <citation type="submission" date="2020-06" db="EMBL/GenBank/DDBJ databases">
        <title>Draft genome of Uliginosibacterium sp. IMCC34675.</title>
        <authorList>
            <person name="Song J."/>
        </authorList>
    </citation>
    <scope>NUCLEOTIDE SEQUENCE [LARGE SCALE GENOMIC DNA]</scope>
    <source>
        <strain evidence="8 9">IMCC34675</strain>
    </source>
</reference>
<dbReference type="PANTHER" id="PTHR30288:SF0">
    <property type="entry name" value="FLAGELLAR HOOK-ASSOCIATED PROTEIN 2"/>
    <property type="match status" value="1"/>
</dbReference>
<keyword evidence="4 5" id="KW-0975">Bacterial flagellum</keyword>
<comment type="function">
    <text evidence="5">Required for morphogenesis and for the elongation of the flagellar filament by facilitating polymerization of the flagellin monomers at the tip of growing filament. Forms a capping structure, which prevents flagellin subunits (transported through the central channel of the flagellum) from leaking out without polymerization at the distal end.</text>
</comment>
<comment type="caution">
    <text evidence="8">The sequence shown here is derived from an EMBL/GenBank/DDBJ whole genome shotgun (WGS) entry which is preliminary data.</text>
</comment>
<dbReference type="Pfam" id="PF02465">
    <property type="entry name" value="FliD_N"/>
    <property type="match status" value="1"/>
</dbReference>
<keyword evidence="3" id="KW-0175">Coiled coil</keyword>
<dbReference type="PANTHER" id="PTHR30288">
    <property type="entry name" value="FLAGELLAR CAP/ASSEMBLY PROTEIN FLID"/>
    <property type="match status" value="1"/>
</dbReference>
<dbReference type="InterPro" id="IPR040026">
    <property type="entry name" value="FliD"/>
</dbReference>
<dbReference type="Pfam" id="PF07195">
    <property type="entry name" value="FliD_C"/>
    <property type="match status" value="1"/>
</dbReference>
<comment type="subunit">
    <text evidence="2 5">Homopentamer.</text>
</comment>
<keyword evidence="5" id="KW-0964">Secreted</keyword>
<evidence type="ECO:0000259" key="6">
    <source>
        <dbReference type="Pfam" id="PF02465"/>
    </source>
</evidence>
<sequence length="458" mass="47409">MAGTITSAGLGSGIDIESLVTKLMSIEQQPITKLQTKDKSFDTKLSAFGTLKSSLSSLQTAAEAISSAAKFSAYQASIADSTIGTVSAGSSASAGSYQLEVSSLASSQKVVTTAQSSSYTFADGTLSFDVGGKVTNIDISAAKGNNTLAKVRDAINASGAGVSASLLSDGNGTRLILTASQSGTDNGFTVSGLGLGFDPSDIASSDSLVDQSTSKAATNAVFTLDGVQVTRSSNVISDALDGVTLTLNKKNIGTPTTLNITQDGTAIQKKVEDFITAYNNVVNTIKTQTAWNNDTKTAAALNGDAAVRGIQSQLRSIVSGSLSSGSLTRLSDIGIKIETSGTLTLDSTKFKNVLADPTKDIGSLFAEGTVSGFADQIADRVKDFLGTDGLLTSRTDGIKKTQLGIDKQIETLEARMTVIEARYRKQFTALDTAVASWNSTGNYLSTQLSSLLTKYTNN</sequence>
<dbReference type="EMBL" id="JABCSC020000002">
    <property type="protein sequence ID" value="NSL55181.1"/>
    <property type="molecule type" value="Genomic_DNA"/>
</dbReference>
<comment type="subcellular location">
    <subcellularLocation>
        <location evidence="5">Secreted</location>
    </subcellularLocation>
    <subcellularLocation>
        <location evidence="5">Bacterial flagellum</location>
    </subcellularLocation>
</comment>
<evidence type="ECO:0000313" key="9">
    <source>
        <dbReference type="Proteomes" id="UP000778523"/>
    </source>
</evidence>
<evidence type="ECO:0000256" key="2">
    <source>
        <dbReference type="ARBA" id="ARBA00011255"/>
    </source>
</evidence>
<dbReference type="RefSeq" id="WP_170021634.1">
    <property type="nucleotide sequence ID" value="NZ_JABCSC020000002.1"/>
</dbReference>
<evidence type="ECO:0000256" key="5">
    <source>
        <dbReference type="RuleBase" id="RU362066"/>
    </source>
</evidence>
<evidence type="ECO:0000256" key="3">
    <source>
        <dbReference type="ARBA" id="ARBA00023054"/>
    </source>
</evidence>
<keyword evidence="8" id="KW-0282">Flagellum</keyword>
<dbReference type="InterPro" id="IPR010809">
    <property type="entry name" value="FliD_C"/>
</dbReference>
<feature type="domain" description="Flagellar hook-associated protein 2 N-terminal" evidence="6">
    <location>
        <begin position="12"/>
        <end position="108"/>
    </location>
</feature>
<keyword evidence="8" id="KW-0969">Cilium</keyword>
<keyword evidence="8" id="KW-0966">Cell projection</keyword>
<gene>
    <name evidence="8" type="primary">fliD</name>
    <name evidence="8" type="ORF">HJ583_009115</name>
</gene>
<evidence type="ECO:0000256" key="4">
    <source>
        <dbReference type="ARBA" id="ARBA00023143"/>
    </source>
</evidence>
<organism evidence="8 9">
    <name type="scientific">Uliginosibacterium aquaticum</name>
    <dbReference type="NCBI Taxonomy" id="2731212"/>
    <lineage>
        <taxon>Bacteria</taxon>
        <taxon>Pseudomonadati</taxon>
        <taxon>Pseudomonadota</taxon>
        <taxon>Betaproteobacteria</taxon>
        <taxon>Rhodocyclales</taxon>
        <taxon>Zoogloeaceae</taxon>
        <taxon>Uliginosibacterium</taxon>
    </lineage>
</organism>
<feature type="domain" description="Flagellar hook-associated protein 2 C-terminal" evidence="7">
    <location>
        <begin position="217"/>
        <end position="438"/>
    </location>
</feature>
<evidence type="ECO:0000259" key="7">
    <source>
        <dbReference type="Pfam" id="PF07195"/>
    </source>
</evidence>
<evidence type="ECO:0000256" key="1">
    <source>
        <dbReference type="ARBA" id="ARBA00009764"/>
    </source>
</evidence>
<keyword evidence="9" id="KW-1185">Reference proteome</keyword>